<feature type="domain" description="Transposase InsH N-terminal" evidence="2">
    <location>
        <begin position="12"/>
        <end position="110"/>
    </location>
</feature>
<dbReference type="GO" id="GO:0006313">
    <property type="term" value="P:DNA transposition"/>
    <property type="evidence" value="ECO:0007669"/>
    <property type="project" value="InterPro"/>
</dbReference>
<name>A0A838BAU1_9HYPH</name>
<dbReference type="EMBL" id="JACDTY010000009">
    <property type="protein sequence ID" value="MBA1142460.1"/>
    <property type="molecule type" value="Genomic_DNA"/>
</dbReference>
<dbReference type="NCBIfam" id="NF033578">
    <property type="entry name" value="transpos_IS5_1"/>
    <property type="match status" value="1"/>
</dbReference>
<dbReference type="InterPro" id="IPR047710">
    <property type="entry name" value="Transpos_IS5-like"/>
</dbReference>
<dbReference type="GO" id="GO:0003677">
    <property type="term" value="F:DNA binding"/>
    <property type="evidence" value="ECO:0007669"/>
    <property type="project" value="InterPro"/>
</dbReference>
<protein>
    <submittedName>
        <fullName evidence="3">IS5 family transposase</fullName>
    </submittedName>
</protein>
<proteinExistence type="predicted"/>
<evidence type="ECO:0000313" key="4">
    <source>
        <dbReference type="Proteomes" id="UP000558284"/>
    </source>
</evidence>
<dbReference type="PANTHER" id="PTHR33803">
    <property type="entry name" value="IS1478 TRANSPOSASE"/>
    <property type="match status" value="1"/>
</dbReference>
<comment type="caution">
    <text evidence="3">The sequence shown here is derived from an EMBL/GenBank/DDBJ whole genome shotgun (WGS) entry which is preliminary data.</text>
</comment>
<dbReference type="PANTHER" id="PTHR33803:SF3">
    <property type="entry name" value="BLL1974 PROTEIN"/>
    <property type="match status" value="1"/>
</dbReference>
<evidence type="ECO:0000313" key="3">
    <source>
        <dbReference type="EMBL" id="MBA1142460.1"/>
    </source>
</evidence>
<dbReference type="InterPro" id="IPR002559">
    <property type="entry name" value="Transposase_11"/>
</dbReference>
<keyword evidence="4" id="KW-1185">Reference proteome</keyword>
<evidence type="ECO:0000259" key="1">
    <source>
        <dbReference type="Pfam" id="PF01609"/>
    </source>
</evidence>
<dbReference type="Pfam" id="PF05598">
    <property type="entry name" value="DUF772"/>
    <property type="match status" value="1"/>
</dbReference>
<feature type="domain" description="Transposase IS4-like" evidence="1">
    <location>
        <begin position="273"/>
        <end position="413"/>
    </location>
</feature>
<dbReference type="Pfam" id="PF01609">
    <property type="entry name" value="DDE_Tnp_1"/>
    <property type="match status" value="1"/>
</dbReference>
<dbReference type="InterPro" id="IPR008490">
    <property type="entry name" value="Transposase_InsH_N"/>
</dbReference>
<sequence length="441" mass="50705">MNGARRENRRARLDQILNMNHELVRLARAIDWPVLEARFGEVYCDGPGMPPLPTRLMAGLAILKHTFNLSDEVLCARWIENPYFQYLCGEEFFRHELPFDRSSMTRWRSRMGEERIAALLQESLAVAVKTGAMKPQDTRRVIVDTTVQPKNVMFPTDAKLFHRARERLVRLARKAGLDLRQSYVRVGKRALIMYQRYAHAKQFKRANKALRRLRTYLGRIIRDISRQITNEAALEAIFRWPLYQASTILEHRQRQRGRKIWSLHAPEVECIGKGKAHAPYEFGVKVSVATTLMRSKGGQFALHAMALPGNPYDGHTLATVIPDMQRIIGSETQRILADAGYRGHNAPQSHKLRVFTAGQKRRVTPAIKRQMRRRSAVEPVIGHIKSEHRMGRNYLAHTQGDAINAILAAAGYNFYLLLTWLKQFLWLLIAAPHIRQKQLTA</sequence>
<evidence type="ECO:0000259" key="2">
    <source>
        <dbReference type="Pfam" id="PF05598"/>
    </source>
</evidence>
<dbReference type="AlphaFoldDB" id="A0A838BAU1"/>
<accession>A0A838BAU1</accession>
<reference evidence="3 4" key="1">
    <citation type="submission" date="2020-07" db="EMBL/GenBank/DDBJ databases">
        <title>Definition of the novel symbiovar canariense within Mesorhizobium novociceri, a new species of genus Mesorhizobium nodulating Cicer canariense in the Caldera de Taburiente National Park (La Palma, Canary Islands).</title>
        <authorList>
            <person name="Leon-Barrios M."/>
            <person name="Perez-Yepez J."/>
            <person name="Flores-Felix J.D."/>
            <person name="Ramirez-Baena M.H."/>
            <person name="Pulido-Suarez L."/>
            <person name="Igual J.M."/>
            <person name="Velazquez E."/>
            <person name="Peix A."/>
        </authorList>
    </citation>
    <scope>NUCLEOTIDE SEQUENCE [LARGE SCALE GENOMIC DNA]</scope>
    <source>
        <strain evidence="3 4">CCANP35</strain>
    </source>
</reference>
<organism evidence="3 4">
    <name type="scientific">Mesorhizobium neociceri</name>
    <dbReference type="NCBI Taxonomy" id="1307853"/>
    <lineage>
        <taxon>Bacteria</taxon>
        <taxon>Pseudomonadati</taxon>
        <taxon>Pseudomonadota</taxon>
        <taxon>Alphaproteobacteria</taxon>
        <taxon>Hyphomicrobiales</taxon>
        <taxon>Phyllobacteriaceae</taxon>
        <taxon>Mesorhizobium</taxon>
    </lineage>
</organism>
<dbReference type="Proteomes" id="UP000558284">
    <property type="component" value="Unassembled WGS sequence"/>
</dbReference>
<dbReference type="GO" id="GO:0004803">
    <property type="term" value="F:transposase activity"/>
    <property type="evidence" value="ECO:0007669"/>
    <property type="project" value="InterPro"/>
</dbReference>
<gene>
    <name evidence="3" type="ORF">H0241_19705</name>
</gene>